<keyword evidence="2" id="KW-1185">Reference proteome</keyword>
<proteinExistence type="predicted"/>
<dbReference type="HOGENOM" id="CLU_3208189_0_0_1"/>
<sequence length="45" mass="5216">MFILCKSLGKAEKTKTCLHLLGILRVHQQARRKTRFLPAHYFSSS</sequence>
<protein>
    <submittedName>
        <fullName evidence="1">Uncharacterized protein</fullName>
    </submittedName>
</protein>
<dbReference type="EnsemblMetazoa" id="SMAR003887-RA">
    <property type="protein sequence ID" value="SMAR003887-PA"/>
    <property type="gene ID" value="SMAR003887"/>
</dbReference>
<dbReference type="Proteomes" id="UP000014500">
    <property type="component" value="Unassembled WGS sequence"/>
</dbReference>
<dbReference type="EMBL" id="JH431414">
    <property type="status" value="NOT_ANNOTATED_CDS"/>
    <property type="molecule type" value="Genomic_DNA"/>
</dbReference>
<accession>T1IS26</accession>
<name>T1IS26_STRMM</name>
<evidence type="ECO:0000313" key="1">
    <source>
        <dbReference type="EnsemblMetazoa" id="SMAR003887-PA"/>
    </source>
</evidence>
<evidence type="ECO:0000313" key="2">
    <source>
        <dbReference type="Proteomes" id="UP000014500"/>
    </source>
</evidence>
<reference evidence="2" key="1">
    <citation type="submission" date="2011-05" db="EMBL/GenBank/DDBJ databases">
        <authorList>
            <person name="Richards S.R."/>
            <person name="Qu J."/>
            <person name="Jiang H."/>
            <person name="Jhangiani S.N."/>
            <person name="Agravi P."/>
            <person name="Goodspeed R."/>
            <person name="Gross S."/>
            <person name="Mandapat C."/>
            <person name="Jackson L."/>
            <person name="Mathew T."/>
            <person name="Pu L."/>
            <person name="Thornton R."/>
            <person name="Saada N."/>
            <person name="Wilczek-Boney K.B."/>
            <person name="Lee S."/>
            <person name="Kovar C."/>
            <person name="Wu Y."/>
            <person name="Scherer S.E."/>
            <person name="Worley K.C."/>
            <person name="Muzny D.M."/>
            <person name="Gibbs R."/>
        </authorList>
    </citation>
    <scope>NUCLEOTIDE SEQUENCE</scope>
    <source>
        <strain evidence="2">Brora</strain>
    </source>
</reference>
<reference evidence="1" key="2">
    <citation type="submission" date="2015-02" db="UniProtKB">
        <authorList>
            <consortium name="EnsemblMetazoa"/>
        </authorList>
    </citation>
    <scope>IDENTIFICATION</scope>
</reference>
<organism evidence="1 2">
    <name type="scientific">Strigamia maritima</name>
    <name type="common">European centipede</name>
    <name type="synonym">Geophilus maritimus</name>
    <dbReference type="NCBI Taxonomy" id="126957"/>
    <lineage>
        <taxon>Eukaryota</taxon>
        <taxon>Metazoa</taxon>
        <taxon>Ecdysozoa</taxon>
        <taxon>Arthropoda</taxon>
        <taxon>Myriapoda</taxon>
        <taxon>Chilopoda</taxon>
        <taxon>Pleurostigmophora</taxon>
        <taxon>Geophilomorpha</taxon>
        <taxon>Linotaeniidae</taxon>
        <taxon>Strigamia</taxon>
    </lineage>
</organism>
<dbReference type="AlphaFoldDB" id="T1IS26"/>